<evidence type="ECO:0000256" key="3">
    <source>
        <dbReference type="ARBA" id="ARBA00022692"/>
    </source>
</evidence>
<evidence type="ECO:0000256" key="6">
    <source>
        <dbReference type="SAM" id="Coils"/>
    </source>
</evidence>
<keyword evidence="3 7" id="KW-0812">Transmembrane</keyword>
<sequence>MDLIYLFKSLLRRKWLIIISTLLAVMAAFSLTLNQEKLYKSVAQLATGFTMSDQVKLKDESFNVYEIDVKFNNAVEAIQSPRVLGMTSYNLMLHDLENPDKPFRIPSEEDRKTDIYRKLNRQKAIEILTKKYNEEKLLSSYNPEERKILELLNIYRYDLETLRYVLYVGRVQRTDFIDIQYRSINPELSAYIVNQVVTEFLRNYESSRNQQTVQNIETLKKLVDQKREELDAKIGNIKTMGTLDANVESSSTLEQISNFESRLADEKSILTSAQLASQQVTQRLSEMESTSTQNAAATSSANSELATLREKMNDASTEYQSKGGNDPELYKKYKNARNDYSAKLMAMASAAPSAANPGTTKADLQQKKSDLDLQVRSAQQNIAAYEQKIRQLNSSMGAAASRGANNLALQKEVELAQQEYESIKSRYDAAVNNKIAPMDNFHQILYGQPAVEPEPSKRIIIIAMAGMAVAVFCCILIIFLEYIDVSIKTPTQFLRVVELKLLGVVNRINLKKTPLEEIFTDPTLKKHDTATFRELLRKLRFEMEHSGKKIFLLTSAKPGEGKSTIIKALAYSLSLSHKKVLIIDTQFPHNTLTQEYEAKPVLESFNSSAQDFRIAAVQDLISPTTMPNVDIIGCEGGEYTPAEILKQGNLLEYLRALTHVYDYILLEGAALNDRADSKELMQYADTVITVVSARSGVNQTDRETISFLNNLNEKYSGAVLNFVEPENIDL</sequence>
<evidence type="ECO:0000256" key="4">
    <source>
        <dbReference type="ARBA" id="ARBA00022989"/>
    </source>
</evidence>
<evidence type="ECO:0000256" key="2">
    <source>
        <dbReference type="ARBA" id="ARBA00022475"/>
    </source>
</evidence>
<evidence type="ECO:0000313" key="11">
    <source>
        <dbReference type="EMBL" id="WQG90885.1"/>
    </source>
</evidence>
<dbReference type="GO" id="GO:0005886">
    <property type="term" value="C:plasma membrane"/>
    <property type="evidence" value="ECO:0007669"/>
    <property type="project" value="UniProtKB-SubCell"/>
</dbReference>
<dbReference type="PANTHER" id="PTHR32309:SF13">
    <property type="entry name" value="FERRIC ENTEROBACTIN TRANSPORT PROTEIN FEPE"/>
    <property type="match status" value="1"/>
</dbReference>
<keyword evidence="4 7" id="KW-1133">Transmembrane helix</keyword>
<dbReference type="SUPFAM" id="SSF52540">
    <property type="entry name" value="P-loop containing nucleoside triphosphate hydrolases"/>
    <property type="match status" value="1"/>
</dbReference>
<dbReference type="InterPro" id="IPR025669">
    <property type="entry name" value="AAA_dom"/>
</dbReference>
<evidence type="ECO:0000313" key="13">
    <source>
        <dbReference type="Proteomes" id="UP001326715"/>
    </source>
</evidence>
<dbReference type="InterPro" id="IPR003856">
    <property type="entry name" value="LPS_length_determ_N"/>
</dbReference>
<feature type="domain" description="Polysaccharide chain length determinant N-terminal" evidence="8">
    <location>
        <begin position="1"/>
        <end position="90"/>
    </location>
</feature>
<evidence type="ECO:0000313" key="10">
    <source>
        <dbReference type="EMBL" id="SFW31193.1"/>
    </source>
</evidence>
<reference evidence="10 12" key="1">
    <citation type="submission" date="2016-11" db="EMBL/GenBank/DDBJ databases">
        <authorList>
            <person name="Jaros S."/>
            <person name="Januszkiewicz K."/>
            <person name="Wedrychowicz H."/>
        </authorList>
    </citation>
    <scope>NUCLEOTIDE SEQUENCE [LARGE SCALE GENOMIC DNA]</scope>
    <source>
        <strain evidence="10 12">DSM 784</strain>
    </source>
</reference>
<keyword evidence="6" id="KW-0175">Coiled coil</keyword>
<proteinExistence type="predicted"/>
<feature type="coiled-coil region" evidence="6">
    <location>
        <begin position="361"/>
        <end position="433"/>
    </location>
</feature>
<dbReference type="AlphaFoldDB" id="A0A1K1N7A9"/>
<dbReference type="PANTHER" id="PTHR32309">
    <property type="entry name" value="TYROSINE-PROTEIN KINASE"/>
    <property type="match status" value="1"/>
</dbReference>
<evidence type="ECO:0000259" key="8">
    <source>
        <dbReference type="Pfam" id="PF02706"/>
    </source>
</evidence>
<keyword evidence="5 7" id="KW-0472">Membrane</keyword>
<accession>A0A1K1N7A9</accession>
<dbReference type="InterPro" id="IPR050445">
    <property type="entry name" value="Bact_polysacc_biosynth/exp"/>
</dbReference>
<comment type="subcellular location">
    <subcellularLocation>
        <location evidence="1">Cell membrane</location>
        <topology evidence="1">Multi-pass membrane protein</topology>
    </subcellularLocation>
</comment>
<gene>
    <name evidence="10" type="ORF">SAMN05661012_01032</name>
    <name evidence="11" type="ORF">SR876_05205</name>
</gene>
<feature type="coiled-coil region" evidence="6">
    <location>
        <begin position="209"/>
        <end position="236"/>
    </location>
</feature>
<evidence type="ECO:0000313" key="12">
    <source>
        <dbReference type="Proteomes" id="UP000183788"/>
    </source>
</evidence>
<dbReference type="Proteomes" id="UP001326715">
    <property type="component" value="Chromosome"/>
</dbReference>
<dbReference type="EMBL" id="FPIZ01000003">
    <property type="protein sequence ID" value="SFW31193.1"/>
    <property type="molecule type" value="Genomic_DNA"/>
</dbReference>
<evidence type="ECO:0000256" key="1">
    <source>
        <dbReference type="ARBA" id="ARBA00004651"/>
    </source>
</evidence>
<organism evidence="10 12">
    <name type="scientific">Chitinophaga sancti</name>
    <dbReference type="NCBI Taxonomy" id="1004"/>
    <lineage>
        <taxon>Bacteria</taxon>
        <taxon>Pseudomonadati</taxon>
        <taxon>Bacteroidota</taxon>
        <taxon>Chitinophagia</taxon>
        <taxon>Chitinophagales</taxon>
        <taxon>Chitinophagaceae</taxon>
        <taxon>Chitinophaga</taxon>
    </lineage>
</organism>
<dbReference type="OrthoDB" id="972983at2"/>
<dbReference type="InterPro" id="IPR027417">
    <property type="entry name" value="P-loop_NTPase"/>
</dbReference>
<reference evidence="11 13" key="2">
    <citation type="submission" date="2023-11" db="EMBL/GenBank/DDBJ databases">
        <title>MicrobeMod: A computational toolkit for identifying prokaryotic methylation and restriction-modification with nanopore sequencing.</title>
        <authorList>
            <person name="Crits-Christoph A."/>
            <person name="Kang S.C."/>
            <person name="Lee H."/>
            <person name="Ostrov N."/>
        </authorList>
    </citation>
    <scope>NUCLEOTIDE SEQUENCE [LARGE SCALE GENOMIC DNA]</scope>
    <source>
        <strain evidence="11 13">ATCC 23090</strain>
    </source>
</reference>
<name>A0A1K1N7A9_9BACT</name>
<feature type="transmembrane region" description="Helical" evidence="7">
    <location>
        <begin position="459"/>
        <end position="480"/>
    </location>
</feature>
<dbReference type="STRING" id="1004.SAMN05661012_01032"/>
<dbReference type="Proteomes" id="UP000183788">
    <property type="component" value="Unassembled WGS sequence"/>
</dbReference>
<dbReference type="Gene3D" id="3.40.50.300">
    <property type="entry name" value="P-loop containing nucleotide triphosphate hydrolases"/>
    <property type="match status" value="1"/>
</dbReference>
<keyword evidence="13" id="KW-1185">Reference proteome</keyword>
<feature type="domain" description="AAA" evidence="9">
    <location>
        <begin position="549"/>
        <end position="694"/>
    </location>
</feature>
<feature type="transmembrane region" description="Helical" evidence="7">
    <location>
        <begin position="15"/>
        <end position="33"/>
    </location>
</feature>
<dbReference type="EMBL" id="CP140154">
    <property type="protein sequence ID" value="WQG90885.1"/>
    <property type="molecule type" value="Genomic_DNA"/>
</dbReference>
<keyword evidence="2" id="KW-1003">Cell membrane</keyword>
<protein>
    <submittedName>
        <fullName evidence="10">Uncharacterized protein involved in exopolysaccharide biosynthesis</fullName>
    </submittedName>
    <submittedName>
        <fullName evidence="11">Wzz/FepE/Etk N-terminal domain-containing protein</fullName>
    </submittedName>
</protein>
<evidence type="ECO:0000256" key="5">
    <source>
        <dbReference type="ARBA" id="ARBA00023136"/>
    </source>
</evidence>
<evidence type="ECO:0000259" key="9">
    <source>
        <dbReference type="Pfam" id="PF13614"/>
    </source>
</evidence>
<dbReference type="GO" id="GO:0004713">
    <property type="term" value="F:protein tyrosine kinase activity"/>
    <property type="evidence" value="ECO:0007669"/>
    <property type="project" value="TreeGrafter"/>
</dbReference>
<dbReference type="Pfam" id="PF13614">
    <property type="entry name" value="AAA_31"/>
    <property type="match status" value="1"/>
</dbReference>
<evidence type="ECO:0000256" key="7">
    <source>
        <dbReference type="SAM" id="Phobius"/>
    </source>
</evidence>
<dbReference type="RefSeq" id="WP_072357541.1">
    <property type="nucleotide sequence ID" value="NZ_CP139972.1"/>
</dbReference>
<dbReference type="Pfam" id="PF02706">
    <property type="entry name" value="Wzz"/>
    <property type="match status" value="1"/>
</dbReference>